<dbReference type="Pfam" id="PF00596">
    <property type="entry name" value="Aldolase_II"/>
    <property type="match status" value="1"/>
</dbReference>
<dbReference type="OrthoDB" id="3238794at2759"/>
<evidence type="ECO:0000256" key="1">
    <source>
        <dbReference type="SAM" id="MobiDB-lite"/>
    </source>
</evidence>
<dbReference type="NCBIfam" id="NF004855">
    <property type="entry name" value="PRK06208.1"/>
    <property type="match status" value="1"/>
</dbReference>
<dbReference type="FunFam" id="3.40.225.10:FF:000009">
    <property type="entry name" value="Class II aldolase/adducin N-terminal"/>
    <property type="match status" value="1"/>
</dbReference>
<reference evidence="3 4" key="1">
    <citation type="journal article" date="2020" name="ISME J.">
        <title>Uncovering the hidden diversity of litter-decomposition mechanisms in mushroom-forming fungi.</title>
        <authorList>
            <person name="Floudas D."/>
            <person name="Bentzer J."/>
            <person name="Ahren D."/>
            <person name="Johansson T."/>
            <person name="Persson P."/>
            <person name="Tunlid A."/>
        </authorList>
    </citation>
    <scope>NUCLEOTIDE SEQUENCE [LARGE SCALE GENOMIC DNA]</scope>
    <source>
        <strain evidence="3 4">CBS 406.79</strain>
    </source>
</reference>
<dbReference type="Proteomes" id="UP000518752">
    <property type="component" value="Unassembled WGS sequence"/>
</dbReference>
<keyword evidence="4" id="KW-1185">Reference proteome</keyword>
<gene>
    <name evidence="3" type="ORF">D9757_000088</name>
</gene>
<dbReference type="PANTHER" id="PTHR10672">
    <property type="entry name" value="ADDUCIN"/>
    <property type="match status" value="1"/>
</dbReference>
<dbReference type="SUPFAM" id="SSF53639">
    <property type="entry name" value="AraD/HMP-PK domain-like"/>
    <property type="match status" value="1"/>
</dbReference>
<dbReference type="InterPro" id="IPR001303">
    <property type="entry name" value="Aldolase_II/adducin_N"/>
</dbReference>
<evidence type="ECO:0000259" key="2">
    <source>
        <dbReference type="SMART" id="SM01007"/>
    </source>
</evidence>
<protein>
    <recommendedName>
        <fullName evidence="2">Class II aldolase/adducin N-terminal domain-containing protein</fullName>
    </recommendedName>
</protein>
<evidence type="ECO:0000313" key="4">
    <source>
        <dbReference type="Proteomes" id="UP000518752"/>
    </source>
</evidence>
<dbReference type="InterPro" id="IPR051017">
    <property type="entry name" value="Aldolase-II_Adducin_sf"/>
</dbReference>
<dbReference type="SMART" id="SM01007">
    <property type="entry name" value="Aldolase_II"/>
    <property type="match status" value="1"/>
</dbReference>
<dbReference type="PANTHER" id="PTHR10672:SF40">
    <property type="entry name" value="CLASS II ALDOLASE_ADDUCIN DOMAIN PROTEIN (AFU_ORTHOLOGUE AFUA_3G09800)"/>
    <property type="match status" value="1"/>
</dbReference>
<accession>A0A8H5MHD9</accession>
<comment type="caution">
    <text evidence="3">The sequence shown here is derived from an EMBL/GenBank/DDBJ whole genome shotgun (WGS) entry which is preliminary data.</text>
</comment>
<organism evidence="3 4">
    <name type="scientific">Collybiopsis confluens</name>
    <dbReference type="NCBI Taxonomy" id="2823264"/>
    <lineage>
        <taxon>Eukaryota</taxon>
        <taxon>Fungi</taxon>
        <taxon>Dikarya</taxon>
        <taxon>Basidiomycota</taxon>
        <taxon>Agaricomycotina</taxon>
        <taxon>Agaricomycetes</taxon>
        <taxon>Agaricomycetidae</taxon>
        <taxon>Agaricales</taxon>
        <taxon>Marasmiineae</taxon>
        <taxon>Omphalotaceae</taxon>
        <taxon>Collybiopsis</taxon>
    </lineage>
</organism>
<evidence type="ECO:0000313" key="3">
    <source>
        <dbReference type="EMBL" id="KAF5393968.1"/>
    </source>
</evidence>
<dbReference type="InterPro" id="IPR036409">
    <property type="entry name" value="Aldolase_II/adducin_N_sf"/>
</dbReference>
<dbReference type="GO" id="GO:0005856">
    <property type="term" value="C:cytoskeleton"/>
    <property type="evidence" value="ECO:0007669"/>
    <property type="project" value="TreeGrafter"/>
</dbReference>
<feature type="domain" description="Class II aldolase/adducin N-terminal" evidence="2">
    <location>
        <begin position="74"/>
        <end position="257"/>
    </location>
</feature>
<feature type="region of interest" description="Disordered" evidence="1">
    <location>
        <begin position="1"/>
        <end position="21"/>
    </location>
</feature>
<name>A0A8H5MHD9_9AGAR</name>
<dbReference type="AlphaFoldDB" id="A0A8H5MHD9"/>
<dbReference type="GO" id="GO:0051015">
    <property type="term" value="F:actin filament binding"/>
    <property type="evidence" value="ECO:0007669"/>
    <property type="project" value="TreeGrafter"/>
</dbReference>
<dbReference type="EMBL" id="JAACJN010000001">
    <property type="protein sequence ID" value="KAF5393968.1"/>
    <property type="molecule type" value="Genomic_DNA"/>
</dbReference>
<sequence length="302" mass="33367">MSTSNGIQHRLNGLDQDPLRRAWRGNKDSESHTIAQGREIKTPQLIPAHEDTIELKTTVPTFQSPYEEREWIKAHMAAALRYWGKMGFGEGIAGHITVRDPVLPDHYWMNPFSEHFSTITKSMLVLVGPDGYVSSEGAQAPINAAGFYIHSAIHKVRPDVKAAAHCHSIYGKAWSVFGRPVDMLVQDSCLFYENQSVYKNFGGVVLSHEEGANIAQALGSKAKACILQNHGLLTLGETVDEAVYLFGALDRLCQVQLLVEAAAANNNIPKTLISKEDAEYTANSINESRRNYVKETGSAFLQ</sequence>
<dbReference type="Gene3D" id="3.40.225.10">
    <property type="entry name" value="Class II aldolase/adducin N-terminal domain"/>
    <property type="match status" value="1"/>
</dbReference>
<proteinExistence type="predicted"/>